<sequence length="344" mass="36779">MQETMKALGQKRFGGTEVLEEFNLPIPEPQGTDLLIRVKAVGINPVDSLARQNTNGFGQLQKQEISLTGWDGAGIVEAVGPLADGRFRVGDEVFFAGNLARRGCQSEYTVVDSRIVGRKPVSLSFAEAAAIPLTALTVWEGMIEGCGIPLEPRPGKPKTALVVGGAGGVGSIGIQILSRVCGLSVVATASRQQSADHCRKMGASVVIDHYKDMKAQLAENRIDAVDYVLNTTDPNTNFDAVVSLLAPLGRMCCILPVVRPVNLAALFDRRISVSFELMFTRGLFNAQPEMQGSILDHLSALLDAKTLRSTLMTQTPWTLPGLVEAHRLSESGKAIGKTVMSPVG</sequence>
<dbReference type="InterPro" id="IPR020843">
    <property type="entry name" value="ER"/>
</dbReference>
<keyword evidence="5" id="KW-1185">Reference proteome</keyword>
<keyword evidence="2" id="KW-0560">Oxidoreductase</keyword>
<evidence type="ECO:0000256" key="1">
    <source>
        <dbReference type="ARBA" id="ARBA00022857"/>
    </source>
</evidence>
<comment type="similarity">
    <text evidence="2">Belongs to the zinc-containing alcohol dehydrogenase family. Quinone oxidoreductase subfamily.</text>
</comment>
<organism evidence="4 5">
    <name type="scientific">Hyalangium rubrum</name>
    <dbReference type="NCBI Taxonomy" id="3103134"/>
    <lineage>
        <taxon>Bacteria</taxon>
        <taxon>Pseudomonadati</taxon>
        <taxon>Myxococcota</taxon>
        <taxon>Myxococcia</taxon>
        <taxon>Myxococcales</taxon>
        <taxon>Cystobacterineae</taxon>
        <taxon>Archangiaceae</taxon>
        <taxon>Hyalangium</taxon>
    </lineage>
</organism>
<dbReference type="InterPro" id="IPR011032">
    <property type="entry name" value="GroES-like_sf"/>
</dbReference>
<gene>
    <name evidence="4" type="ORF">SYV04_07725</name>
</gene>
<dbReference type="Proteomes" id="UP001291309">
    <property type="component" value="Unassembled WGS sequence"/>
</dbReference>
<dbReference type="CDD" id="cd08252">
    <property type="entry name" value="AL_MDR"/>
    <property type="match status" value="1"/>
</dbReference>
<dbReference type="SMART" id="SM00829">
    <property type="entry name" value="PKS_ER"/>
    <property type="match status" value="1"/>
</dbReference>
<accession>A0ABU5GYJ7</accession>
<keyword evidence="2" id="KW-0862">Zinc</keyword>
<evidence type="ECO:0000259" key="3">
    <source>
        <dbReference type="SMART" id="SM00829"/>
    </source>
</evidence>
<dbReference type="InterPro" id="IPR051603">
    <property type="entry name" value="Zinc-ADH_QOR/CCCR"/>
</dbReference>
<dbReference type="NCBIfam" id="TIGR02817">
    <property type="entry name" value="adh_fam_1"/>
    <property type="match status" value="1"/>
</dbReference>
<dbReference type="InterPro" id="IPR013154">
    <property type="entry name" value="ADH-like_N"/>
</dbReference>
<evidence type="ECO:0000313" key="5">
    <source>
        <dbReference type="Proteomes" id="UP001291309"/>
    </source>
</evidence>
<keyword evidence="1" id="KW-0521">NADP</keyword>
<dbReference type="Pfam" id="PF08240">
    <property type="entry name" value="ADH_N"/>
    <property type="match status" value="1"/>
</dbReference>
<evidence type="ECO:0000313" key="4">
    <source>
        <dbReference type="EMBL" id="MDY7226268.1"/>
    </source>
</evidence>
<dbReference type="SUPFAM" id="SSF51735">
    <property type="entry name" value="NAD(P)-binding Rossmann-fold domains"/>
    <property type="match status" value="1"/>
</dbReference>
<name>A0ABU5GYJ7_9BACT</name>
<comment type="caution">
    <text evidence="4">The sequence shown here is derived from an EMBL/GenBank/DDBJ whole genome shotgun (WGS) entry which is preliminary data.</text>
</comment>
<dbReference type="EMBL" id="JAXIVS010000002">
    <property type="protein sequence ID" value="MDY7226268.1"/>
    <property type="molecule type" value="Genomic_DNA"/>
</dbReference>
<protein>
    <recommendedName>
        <fullName evidence="2">Zinc-type alcohol dehydrogenase-like protein</fullName>
    </recommendedName>
</protein>
<dbReference type="InterPro" id="IPR014182">
    <property type="entry name" value="ADH_Zn_typ-1"/>
</dbReference>
<dbReference type="RefSeq" id="WP_321544989.1">
    <property type="nucleotide sequence ID" value="NZ_JAXIVS010000002.1"/>
</dbReference>
<dbReference type="SUPFAM" id="SSF50129">
    <property type="entry name" value="GroES-like"/>
    <property type="match status" value="1"/>
</dbReference>
<keyword evidence="2" id="KW-0479">Metal-binding</keyword>
<evidence type="ECO:0000256" key="2">
    <source>
        <dbReference type="RuleBase" id="RU364000"/>
    </source>
</evidence>
<dbReference type="Gene3D" id="3.90.180.10">
    <property type="entry name" value="Medium-chain alcohol dehydrogenases, catalytic domain"/>
    <property type="match status" value="1"/>
</dbReference>
<dbReference type="Gene3D" id="3.40.50.720">
    <property type="entry name" value="NAD(P)-binding Rossmann-like Domain"/>
    <property type="match status" value="1"/>
</dbReference>
<dbReference type="PANTHER" id="PTHR44154">
    <property type="entry name" value="QUINONE OXIDOREDUCTASE"/>
    <property type="match status" value="1"/>
</dbReference>
<proteinExistence type="inferred from homology"/>
<feature type="domain" description="Enoyl reductase (ER)" evidence="3">
    <location>
        <begin position="14"/>
        <end position="340"/>
    </location>
</feature>
<reference evidence="4 5" key="1">
    <citation type="submission" date="2023-12" db="EMBL/GenBank/DDBJ databases">
        <title>the genome sequence of Hyalangium sp. s54d21.</title>
        <authorList>
            <person name="Zhang X."/>
        </authorList>
    </citation>
    <scope>NUCLEOTIDE SEQUENCE [LARGE SCALE GENOMIC DNA]</scope>
    <source>
        <strain evidence="5">s54d21</strain>
    </source>
</reference>
<dbReference type="InterPro" id="IPR036291">
    <property type="entry name" value="NAD(P)-bd_dom_sf"/>
</dbReference>
<dbReference type="Pfam" id="PF13602">
    <property type="entry name" value="ADH_zinc_N_2"/>
    <property type="match status" value="1"/>
</dbReference>
<dbReference type="PANTHER" id="PTHR44154:SF1">
    <property type="entry name" value="QUINONE OXIDOREDUCTASE"/>
    <property type="match status" value="1"/>
</dbReference>